<dbReference type="Gene3D" id="3.30.920.30">
    <property type="entry name" value="Hypothetical protein"/>
    <property type="match status" value="1"/>
</dbReference>
<gene>
    <name evidence="1" type="ORF">SAMN05443667_11598</name>
</gene>
<evidence type="ECO:0008006" key="3">
    <source>
        <dbReference type="Google" id="ProtNLM"/>
    </source>
</evidence>
<organism evidence="1 2">
    <name type="scientific">Flavobacterium gillisiae</name>
    <dbReference type="NCBI Taxonomy" id="150146"/>
    <lineage>
        <taxon>Bacteria</taxon>
        <taxon>Pseudomonadati</taxon>
        <taxon>Bacteroidota</taxon>
        <taxon>Flavobacteriia</taxon>
        <taxon>Flavobacteriales</taxon>
        <taxon>Flavobacteriaceae</taxon>
        <taxon>Flavobacterium</taxon>
    </lineage>
</organism>
<reference evidence="2" key="1">
    <citation type="submission" date="2016-10" db="EMBL/GenBank/DDBJ databases">
        <authorList>
            <person name="Varghese N."/>
            <person name="Submissions S."/>
        </authorList>
    </citation>
    <scope>NUCLEOTIDE SEQUENCE [LARGE SCALE GENOMIC DNA]</scope>
    <source>
        <strain evidence="2">DSM 22376</strain>
    </source>
</reference>
<dbReference type="AlphaFoldDB" id="A0A1H4FXK6"/>
<dbReference type="Proteomes" id="UP000198951">
    <property type="component" value="Unassembled WGS sequence"/>
</dbReference>
<keyword evidence="2" id="KW-1185">Reference proteome</keyword>
<evidence type="ECO:0000313" key="1">
    <source>
        <dbReference type="EMBL" id="SEB02089.1"/>
    </source>
</evidence>
<proteinExistence type="predicted"/>
<dbReference type="OrthoDB" id="1495213at2"/>
<evidence type="ECO:0000313" key="2">
    <source>
        <dbReference type="Proteomes" id="UP000198951"/>
    </source>
</evidence>
<accession>A0A1H4FXK6</accession>
<sequence length="78" mass="9293">MGNNRPVKTKDWVSFLKAHNCKYLRTKASHDHYKCPNCIRTITHREKDKDIPALHLRTNLFSMGLAIDYLYKWIEENC</sequence>
<name>A0A1H4FXK6_9FLAO</name>
<dbReference type="InterPro" id="IPR038570">
    <property type="entry name" value="HicA_sf"/>
</dbReference>
<dbReference type="EMBL" id="FNRD01000015">
    <property type="protein sequence ID" value="SEB02089.1"/>
    <property type="molecule type" value="Genomic_DNA"/>
</dbReference>
<protein>
    <recommendedName>
        <fullName evidence="3">Type II toxin-antitoxin system HicA family toxin</fullName>
    </recommendedName>
</protein>
<dbReference type="SUPFAM" id="SSF54786">
    <property type="entry name" value="YcfA/nrd intein domain"/>
    <property type="match status" value="1"/>
</dbReference>